<evidence type="ECO:0000256" key="1">
    <source>
        <dbReference type="ARBA" id="ARBA00004651"/>
    </source>
</evidence>
<evidence type="ECO:0000259" key="9">
    <source>
        <dbReference type="Pfam" id="PF13231"/>
    </source>
</evidence>
<gene>
    <name evidence="10" type="ORF">ADIARSV_1536</name>
</gene>
<evidence type="ECO:0000256" key="6">
    <source>
        <dbReference type="ARBA" id="ARBA00022989"/>
    </source>
</evidence>
<evidence type="ECO:0000256" key="3">
    <source>
        <dbReference type="ARBA" id="ARBA00022676"/>
    </source>
</evidence>
<dbReference type="EMBL" id="AQPN01000058">
    <property type="protein sequence ID" value="EOR95305.1"/>
    <property type="molecule type" value="Genomic_DNA"/>
</dbReference>
<dbReference type="AlphaFoldDB" id="R9GUV8"/>
<feature type="transmembrane region" description="Helical" evidence="8">
    <location>
        <begin position="121"/>
        <end position="140"/>
    </location>
</feature>
<evidence type="ECO:0000256" key="8">
    <source>
        <dbReference type="SAM" id="Phobius"/>
    </source>
</evidence>
<keyword evidence="6 8" id="KW-1133">Transmembrane helix</keyword>
<dbReference type="GO" id="GO:0005886">
    <property type="term" value="C:plasma membrane"/>
    <property type="evidence" value="ECO:0007669"/>
    <property type="project" value="UniProtKB-SubCell"/>
</dbReference>
<evidence type="ECO:0000256" key="4">
    <source>
        <dbReference type="ARBA" id="ARBA00022679"/>
    </source>
</evidence>
<dbReference type="InterPro" id="IPR050297">
    <property type="entry name" value="LipidA_mod_glycosyltrf_83"/>
</dbReference>
<dbReference type="STRING" id="1150600.ADIARSV_1536"/>
<feature type="transmembrane region" description="Helical" evidence="8">
    <location>
        <begin position="70"/>
        <end position="90"/>
    </location>
</feature>
<evidence type="ECO:0000256" key="2">
    <source>
        <dbReference type="ARBA" id="ARBA00022475"/>
    </source>
</evidence>
<sequence>MTKKNLILPGFIVLKFLLQYVLISPQYDLQRDEYLHLDQANHLARGYVSVPPFTSWVSLIIKVLGNGVFWVKFFPALFGALTMVVVWKAIKELNRNLYAQILGIVCVLFSALLRLNTLFQPNSFDVLSWTAFYFILIKYFNTKNTKWLFVAAIVFALGFLNKYNIVFLMIGFLPAILLTEQRKVFLEKSSIGLFYWC</sequence>
<evidence type="ECO:0000256" key="7">
    <source>
        <dbReference type="ARBA" id="ARBA00023136"/>
    </source>
</evidence>
<feature type="transmembrane region" description="Helical" evidence="8">
    <location>
        <begin position="147"/>
        <end position="177"/>
    </location>
</feature>
<comment type="caution">
    <text evidence="10">The sequence shown here is derived from an EMBL/GenBank/DDBJ whole genome shotgun (WGS) entry which is preliminary data.</text>
</comment>
<feature type="domain" description="Glycosyltransferase RgtA/B/C/D-like" evidence="9">
    <location>
        <begin position="50"/>
        <end position="188"/>
    </location>
</feature>
<keyword evidence="4" id="KW-0808">Transferase</keyword>
<accession>R9GUV8</accession>
<keyword evidence="2" id="KW-1003">Cell membrane</keyword>
<evidence type="ECO:0000313" key="10">
    <source>
        <dbReference type="EMBL" id="EOR95305.1"/>
    </source>
</evidence>
<dbReference type="RefSeq" id="WP_016194772.1">
    <property type="nucleotide sequence ID" value="NZ_AQPN01000058.1"/>
</dbReference>
<dbReference type="PATRIC" id="fig|1150600.3.peg.1507"/>
<dbReference type="Pfam" id="PF13231">
    <property type="entry name" value="PMT_2"/>
    <property type="match status" value="1"/>
</dbReference>
<keyword evidence="3" id="KW-0328">Glycosyltransferase</keyword>
<dbReference type="PANTHER" id="PTHR33908">
    <property type="entry name" value="MANNOSYLTRANSFERASE YKCB-RELATED"/>
    <property type="match status" value="1"/>
</dbReference>
<feature type="transmembrane region" description="Helical" evidence="8">
    <location>
        <begin position="6"/>
        <end position="23"/>
    </location>
</feature>
<reference evidence="10 11" key="1">
    <citation type="journal article" date="2013" name="Genome Announc.">
        <title>Draft Genome Sequence of Arcticibacter svalbardensis Strain MN12-7T, a Member of the Family Sphingobacteriaceae Isolated from an Arctic Soil Sample.</title>
        <authorList>
            <person name="Shivaji S."/>
            <person name="Ara S."/>
            <person name="Prasad S."/>
            <person name="Manasa B.P."/>
            <person name="Begum Z."/>
            <person name="Singh A."/>
            <person name="Kumar Pinnaka A."/>
        </authorList>
    </citation>
    <scope>NUCLEOTIDE SEQUENCE [LARGE SCALE GENOMIC DNA]</scope>
    <source>
        <strain evidence="10 11">MN12-7</strain>
    </source>
</reference>
<dbReference type="GO" id="GO:0016763">
    <property type="term" value="F:pentosyltransferase activity"/>
    <property type="evidence" value="ECO:0007669"/>
    <property type="project" value="TreeGrafter"/>
</dbReference>
<dbReference type="eggNOG" id="COG1807">
    <property type="taxonomic scope" value="Bacteria"/>
</dbReference>
<comment type="subcellular location">
    <subcellularLocation>
        <location evidence="1">Cell membrane</location>
        <topology evidence="1">Multi-pass membrane protein</topology>
    </subcellularLocation>
</comment>
<dbReference type="Proteomes" id="UP000014174">
    <property type="component" value="Unassembled WGS sequence"/>
</dbReference>
<keyword evidence="11" id="KW-1185">Reference proteome</keyword>
<feature type="transmembrane region" description="Helical" evidence="8">
    <location>
        <begin position="97"/>
        <end position="115"/>
    </location>
</feature>
<proteinExistence type="predicted"/>
<evidence type="ECO:0000313" key="11">
    <source>
        <dbReference type="Proteomes" id="UP000014174"/>
    </source>
</evidence>
<keyword evidence="7 8" id="KW-0472">Membrane</keyword>
<dbReference type="PANTHER" id="PTHR33908:SF11">
    <property type="entry name" value="MEMBRANE PROTEIN"/>
    <property type="match status" value="1"/>
</dbReference>
<protein>
    <recommendedName>
        <fullName evidence="9">Glycosyltransferase RgtA/B/C/D-like domain-containing protein</fullName>
    </recommendedName>
</protein>
<organism evidence="10 11">
    <name type="scientific">Arcticibacter svalbardensis MN12-7</name>
    <dbReference type="NCBI Taxonomy" id="1150600"/>
    <lineage>
        <taxon>Bacteria</taxon>
        <taxon>Pseudomonadati</taxon>
        <taxon>Bacteroidota</taxon>
        <taxon>Sphingobacteriia</taxon>
        <taxon>Sphingobacteriales</taxon>
        <taxon>Sphingobacteriaceae</taxon>
        <taxon>Arcticibacter</taxon>
    </lineage>
</organism>
<keyword evidence="5 8" id="KW-0812">Transmembrane</keyword>
<name>R9GUV8_9SPHI</name>
<dbReference type="GO" id="GO:0009103">
    <property type="term" value="P:lipopolysaccharide biosynthetic process"/>
    <property type="evidence" value="ECO:0007669"/>
    <property type="project" value="UniProtKB-ARBA"/>
</dbReference>
<evidence type="ECO:0000256" key="5">
    <source>
        <dbReference type="ARBA" id="ARBA00022692"/>
    </source>
</evidence>
<dbReference type="InterPro" id="IPR038731">
    <property type="entry name" value="RgtA/B/C-like"/>
</dbReference>